<proteinExistence type="predicted"/>
<reference evidence="3" key="1">
    <citation type="submission" date="2019-08" db="EMBL/GenBank/DDBJ databases">
        <authorList>
            <person name="Kucharzyk K."/>
            <person name="Murdoch R.W."/>
            <person name="Higgins S."/>
            <person name="Loffler F."/>
        </authorList>
    </citation>
    <scope>NUCLEOTIDE SEQUENCE</scope>
</reference>
<gene>
    <name evidence="3" type="ORF">SDC9_72633</name>
</gene>
<dbReference type="InterPro" id="IPR008988">
    <property type="entry name" value="Transcriptional_repressor_C"/>
</dbReference>
<dbReference type="SUPFAM" id="SSF50037">
    <property type="entry name" value="C-terminal domain of transcriptional repressors"/>
    <property type="match status" value="1"/>
</dbReference>
<dbReference type="Gene3D" id="2.30.30.90">
    <property type="match status" value="1"/>
</dbReference>
<evidence type="ECO:0000259" key="2">
    <source>
        <dbReference type="SMART" id="SM00899"/>
    </source>
</evidence>
<dbReference type="InterPro" id="IPR038157">
    <property type="entry name" value="FeoA_core_dom"/>
</dbReference>
<accession>A0A644YBX7</accession>
<dbReference type="Pfam" id="PF04023">
    <property type="entry name" value="FeoA"/>
    <property type="match status" value="1"/>
</dbReference>
<organism evidence="3">
    <name type="scientific">bioreactor metagenome</name>
    <dbReference type="NCBI Taxonomy" id="1076179"/>
    <lineage>
        <taxon>unclassified sequences</taxon>
        <taxon>metagenomes</taxon>
        <taxon>ecological metagenomes</taxon>
    </lineage>
</organism>
<dbReference type="PANTHER" id="PTHR42954">
    <property type="entry name" value="FE(2+) TRANSPORT PROTEIN A"/>
    <property type="match status" value="1"/>
</dbReference>
<dbReference type="InterPro" id="IPR007167">
    <property type="entry name" value="Fe-transptr_FeoA-like"/>
</dbReference>
<name>A0A644YBX7_9ZZZZ</name>
<evidence type="ECO:0000313" key="3">
    <source>
        <dbReference type="EMBL" id="MPM26132.1"/>
    </source>
</evidence>
<dbReference type="PANTHER" id="PTHR42954:SF2">
    <property type="entry name" value="FE(2+) TRANSPORT PROTEIN A"/>
    <property type="match status" value="1"/>
</dbReference>
<dbReference type="GO" id="GO:0046914">
    <property type="term" value="F:transition metal ion binding"/>
    <property type="evidence" value="ECO:0007669"/>
    <property type="project" value="InterPro"/>
</dbReference>
<evidence type="ECO:0000256" key="1">
    <source>
        <dbReference type="ARBA" id="ARBA00023004"/>
    </source>
</evidence>
<protein>
    <recommendedName>
        <fullName evidence="2">Ferrous iron transporter FeoA-like domain-containing protein</fullName>
    </recommendedName>
</protein>
<comment type="caution">
    <text evidence="3">The sequence shown here is derived from an EMBL/GenBank/DDBJ whole genome shotgun (WGS) entry which is preliminary data.</text>
</comment>
<sequence>MHKLCEMKVGEIVEVKSLEAKDLLKERLMALGLVKGSKVEIIRKGHKDNLVVYKIRGAMIALRKEEASLVYVISNKIKE</sequence>
<keyword evidence="1" id="KW-0408">Iron</keyword>
<dbReference type="AlphaFoldDB" id="A0A644YBX7"/>
<dbReference type="EMBL" id="VSSQ01004656">
    <property type="protein sequence ID" value="MPM26132.1"/>
    <property type="molecule type" value="Genomic_DNA"/>
</dbReference>
<feature type="domain" description="Ferrous iron transporter FeoA-like" evidence="2">
    <location>
        <begin position="2"/>
        <end position="74"/>
    </location>
</feature>
<dbReference type="InterPro" id="IPR052713">
    <property type="entry name" value="FeoA"/>
</dbReference>
<dbReference type="SMART" id="SM00899">
    <property type="entry name" value="FeoA"/>
    <property type="match status" value="1"/>
</dbReference>